<evidence type="ECO:0000313" key="3">
    <source>
        <dbReference type="Proteomes" id="UP000789396"/>
    </source>
</evidence>
<feature type="region of interest" description="Disordered" evidence="1">
    <location>
        <begin position="1"/>
        <end position="25"/>
    </location>
</feature>
<feature type="compositionally biased region" description="Polar residues" evidence="1">
    <location>
        <begin position="1"/>
        <end position="14"/>
    </location>
</feature>
<evidence type="ECO:0000313" key="2">
    <source>
        <dbReference type="EMBL" id="CAG8560969.1"/>
    </source>
</evidence>
<reference evidence="2" key="1">
    <citation type="submission" date="2021-06" db="EMBL/GenBank/DDBJ databases">
        <authorList>
            <person name="Kallberg Y."/>
            <person name="Tangrot J."/>
            <person name="Rosling A."/>
        </authorList>
    </citation>
    <scope>NUCLEOTIDE SEQUENCE</scope>
    <source>
        <strain evidence="2">IN212</strain>
    </source>
</reference>
<comment type="caution">
    <text evidence="2">The sequence shown here is derived from an EMBL/GenBank/DDBJ whole genome shotgun (WGS) entry which is preliminary data.</text>
</comment>
<protein>
    <submittedName>
        <fullName evidence="2">10414_t:CDS:1</fullName>
    </submittedName>
</protein>
<evidence type="ECO:0000256" key="1">
    <source>
        <dbReference type="SAM" id="MobiDB-lite"/>
    </source>
</evidence>
<keyword evidence="3" id="KW-1185">Reference proteome</keyword>
<dbReference type="AlphaFoldDB" id="A0A9N9FWG6"/>
<organism evidence="2 3">
    <name type="scientific">Racocetra fulgida</name>
    <dbReference type="NCBI Taxonomy" id="60492"/>
    <lineage>
        <taxon>Eukaryota</taxon>
        <taxon>Fungi</taxon>
        <taxon>Fungi incertae sedis</taxon>
        <taxon>Mucoromycota</taxon>
        <taxon>Glomeromycotina</taxon>
        <taxon>Glomeromycetes</taxon>
        <taxon>Diversisporales</taxon>
        <taxon>Gigasporaceae</taxon>
        <taxon>Racocetra</taxon>
    </lineage>
</organism>
<sequence>KNQRQVETSENRSNGGDEFNDAEDSDREISILRTVNAYTNLDNIDSDNDSEIIEDRFEVETAEGHSIISSKKLSDTIKELENEIKSNKHSEWLKTFGFEYLEVRKEMYMDDHKCADVVAYHKRFLERMAVYETQMIIFSGENMKEEI</sequence>
<name>A0A9N9FWG6_9GLOM</name>
<proteinExistence type="predicted"/>
<dbReference type="Proteomes" id="UP000789396">
    <property type="component" value="Unassembled WGS sequence"/>
</dbReference>
<gene>
    <name evidence="2" type="ORF">RFULGI_LOCUS5056</name>
</gene>
<dbReference type="EMBL" id="CAJVPZ010005432">
    <property type="protein sequence ID" value="CAG8560969.1"/>
    <property type="molecule type" value="Genomic_DNA"/>
</dbReference>
<dbReference type="OrthoDB" id="2418550at2759"/>
<feature type="non-terminal residue" evidence="2">
    <location>
        <position position="1"/>
    </location>
</feature>
<accession>A0A9N9FWG6</accession>